<protein>
    <recommendedName>
        <fullName evidence="3">AB hydrolase-1 domain-containing protein</fullName>
    </recommendedName>
</protein>
<sequence length="409" mass="46345">MAAMNVIRHHNDLIVIPRLQTLRIFLLSCLWGTLTVAKQFLLSVIRSTKFDCNYIDNPPLCLVDNNLGHHSYVKIKGKGIKLHYIEAGPKDKSTVLLLHGFPDCWISWFNQIPELAKHFRVIALDLKGFGDSDKPSSRSAYKLEILLDELTIFLSSLGISRCAIIGHDIGALLGFYLAHTNADLVSKFVAISCIHPNIYWTERPKSSTFNQTWIQLSQLPFLPELDALKNDLALIDKCYKHLKDMKGGEDYIQAYKYTFSRKEDWTGPLNYFRNLPFYRLDEQNLRELDVRCLLITGKSDESILLESLVRSTEYIRTYFLKVIDDAGHYPHQEKPEMVNTALLEFLLDPPLIRSKKNPATSSGLFGKVRESVASSLKYGSTVLTGIQNDPNVAVASLVSKGLSYRSKSS</sequence>
<name>A0AAN9THU4_9HEMI</name>
<dbReference type="GO" id="GO:0004301">
    <property type="term" value="F:epoxide hydrolase activity"/>
    <property type="evidence" value="ECO:0007669"/>
    <property type="project" value="UniProtKB-ARBA"/>
</dbReference>
<evidence type="ECO:0000313" key="5">
    <source>
        <dbReference type="Proteomes" id="UP001367676"/>
    </source>
</evidence>
<evidence type="ECO:0000313" key="4">
    <source>
        <dbReference type="EMBL" id="KAK7593091.1"/>
    </source>
</evidence>
<dbReference type="Pfam" id="PF00561">
    <property type="entry name" value="Abhydrolase_1"/>
    <property type="match status" value="1"/>
</dbReference>
<dbReference type="Gene3D" id="3.40.50.1820">
    <property type="entry name" value="alpha/beta hydrolase"/>
    <property type="match status" value="1"/>
</dbReference>
<dbReference type="InterPro" id="IPR000073">
    <property type="entry name" value="AB_hydrolase_1"/>
</dbReference>
<dbReference type="PANTHER" id="PTHR43329">
    <property type="entry name" value="EPOXIDE HYDROLASE"/>
    <property type="match status" value="1"/>
</dbReference>
<keyword evidence="5" id="KW-1185">Reference proteome</keyword>
<evidence type="ECO:0000259" key="3">
    <source>
        <dbReference type="Pfam" id="PF00561"/>
    </source>
</evidence>
<organism evidence="4 5">
    <name type="scientific">Parthenolecanium corni</name>
    <dbReference type="NCBI Taxonomy" id="536013"/>
    <lineage>
        <taxon>Eukaryota</taxon>
        <taxon>Metazoa</taxon>
        <taxon>Ecdysozoa</taxon>
        <taxon>Arthropoda</taxon>
        <taxon>Hexapoda</taxon>
        <taxon>Insecta</taxon>
        <taxon>Pterygota</taxon>
        <taxon>Neoptera</taxon>
        <taxon>Paraneoptera</taxon>
        <taxon>Hemiptera</taxon>
        <taxon>Sternorrhyncha</taxon>
        <taxon>Coccoidea</taxon>
        <taxon>Coccidae</taxon>
        <taxon>Parthenolecanium</taxon>
    </lineage>
</organism>
<dbReference type="EMBL" id="JBBCAQ010000020">
    <property type="protein sequence ID" value="KAK7593091.1"/>
    <property type="molecule type" value="Genomic_DNA"/>
</dbReference>
<dbReference type="SUPFAM" id="SSF53474">
    <property type="entry name" value="alpha/beta-Hydrolases"/>
    <property type="match status" value="1"/>
</dbReference>
<feature type="domain" description="AB hydrolase-1" evidence="3">
    <location>
        <begin position="94"/>
        <end position="335"/>
    </location>
</feature>
<dbReference type="Proteomes" id="UP001367676">
    <property type="component" value="Unassembled WGS sequence"/>
</dbReference>
<proteinExistence type="inferred from homology"/>
<comment type="similarity">
    <text evidence="2">Belongs to the AB hydrolase superfamily. Epoxide hydrolase family.</text>
</comment>
<dbReference type="PRINTS" id="PR00111">
    <property type="entry name" value="ABHYDROLASE"/>
</dbReference>
<reference evidence="4 5" key="1">
    <citation type="submission" date="2024-03" db="EMBL/GenBank/DDBJ databases">
        <title>Adaptation during the transition from Ophiocordyceps entomopathogen to insect associate is accompanied by gene loss and intensified selection.</title>
        <authorList>
            <person name="Ward C.M."/>
            <person name="Onetto C.A."/>
            <person name="Borneman A.R."/>
        </authorList>
    </citation>
    <scope>NUCLEOTIDE SEQUENCE [LARGE SCALE GENOMIC DNA]</scope>
    <source>
        <strain evidence="4">AWRI1</strain>
        <tissue evidence="4">Single Adult Female</tissue>
    </source>
</reference>
<dbReference type="PRINTS" id="PR00412">
    <property type="entry name" value="EPOXHYDRLASE"/>
</dbReference>
<gene>
    <name evidence="4" type="ORF">V9T40_007843</name>
</gene>
<dbReference type="InterPro" id="IPR000639">
    <property type="entry name" value="Epox_hydrolase-like"/>
</dbReference>
<dbReference type="InterPro" id="IPR029058">
    <property type="entry name" value="AB_hydrolase_fold"/>
</dbReference>
<evidence type="ECO:0000256" key="2">
    <source>
        <dbReference type="ARBA" id="ARBA00038334"/>
    </source>
</evidence>
<evidence type="ECO:0000256" key="1">
    <source>
        <dbReference type="ARBA" id="ARBA00022801"/>
    </source>
</evidence>
<comment type="caution">
    <text evidence="4">The sequence shown here is derived from an EMBL/GenBank/DDBJ whole genome shotgun (WGS) entry which is preliminary data.</text>
</comment>
<keyword evidence="1" id="KW-0378">Hydrolase</keyword>
<dbReference type="AlphaFoldDB" id="A0AAN9THU4"/>
<accession>A0AAN9THU4</accession>